<proteinExistence type="predicted"/>
<reference evidence="1 2" key="1">
    <citation type="submission" date="2023-12" db="EMBL/GenBank/DDBJ databases">
        <title>Amycolatopsis sp. V23-08.</title>
        <authorList>
            <person name="Somphong A."/>
        </authorList>
    </citation>
    <scope>NUCLEOTIDE SEQUENCE [LARGE SCALE GENOMIC DNA]</scope>
    <source>
        <strain evidence="1 2">V23-08</strain>
    </source>
</reference>
<dbReference type="EMBL" id="JAYFSI010000002">
    <property type="protein sequence ID" value="MEA5360301.1"/>
    <property type="molecule type" value="Genomic_DNA"/>
</dbReference>
<organism evidence="1 2">
    <name type="scientific">Amycolatopsis heterodermiae</name>
    <dbReference type="NCBI Taxonomy" id="3110235"/>
    <lineage>
        <taxon>Bacteria</taxon>
        <taxon>Bacillati</taxon>
        <taxon>Actinomycetota</taxon>
        <taxon>Actinomycetes</taxon>
        <taxon>Pseudonocardiales</taxon>
        <taxon>Pseudonocardiaceae</taxon>
        <taxon>Amycolatopsis</taxon>
    </lineage>
</organism>
<dbReference type="Gene3D" id="3.30.565.10">
    <property type="entry name" value="Histidine kinase-like ATPase, C-terminal domain"/>
    <property type="match status" value="1"/>
</dbReference>
<dbReference type="InterPro" id="IPR036890">
    <property type="entry name" value="HATPase_C_sf"/>
</dbReference>
<evidence type="ECO:0000313" key="1">
    <source>
        <dbReference type="EMBL" id="MEA5360301.1"/>
    </source>
</evidence>
<dbReference type="Proteomes" id="UP001304298">
    <property type="component" value="Unassembled WGS sequence"/>
</dbReference>
<evidence type="ECO:0000313" key="2">
    <source>
        <dbReference type="Proteomes" id="UP001304298"/>
    </source>
</evidence>
<evidence type="ECO:0008006" key="3">
    <source>
        <dbReference type="Google" id="ProtNLM"/>
    </source>
</evidence>
<accession>A0ABU5R267</accession>
<sequence>MSQTPPPIATLSVSAGALPPGVSVCFEARRLAAEVFTDLSAAHLTDVLIVVDELVADAGRHGSRLREVCLCRFDLPMVAHVEVISTPPATPRWTGGADAALGRLLVEELATAWGVQREGSDWMTWAEV</sequence>
<comment type="caution">
    <text evidence="1">The sequence shown here is derived from an EMBL/GenBank/DDBJ whole genome shotgun (WGS) entry which is preliminary data.</text>
</comment>
<protein>
    <recommendedName>
        <fullName evidence="3">ATP-binding protein</fullName>
    </recommendedName>
</protein>
<keyword evidence="2" id="KW-1185">Reference proteome</keyword>
<name>A0ABU5R267_9PSEU</name>
<dbReference type="RefSeq" id="WP_323326319.1">
    <property type="nucleotide sequence ID" value="NZ_JAYFSI010000002.1"/>
</dbReference>
<gene>
    <name evidence="1" type="ORF">VA596_12210</name>
</gene>